<feature type="non-terminal residue" evidence="1">
    <location>
        <position position="280"/>
    </location>
</feature>
<accession>A0A2S4VXD9</accession>
<protein>
    <submittedName>
        <fullName evidence="1">Uncharacterized protein</fullName>
    </submittedName>
</protein>
<sequence>LAPPPPYQLLLHPKSLVFSPPSHQHAILFIPFVTYHYLFPIDGNAGNKRKLYIDTVHSSLKNFIWATTTSQENCDPDKDPNSKDLSLLSPNQLSRAKDANLGPLKKFRRTALLDHLVGNQYQILKRVMMNNSTLSTNIIDIMLWQCNQSDFGLLKPTWKEAVSESDEINAYKDPRYLFMRPLLASRKVDLLIFLYNVHDQEVVKAAVAVHLYETVEDIGNEFLDALTKLNPHVIPPVSLQGNDQSSHQLDFHDCFGTLRDSFLIATRQFCKILTTLEVVA</sequence>
<dbReference type="AlphaFoldDB" id="A0A2S4VXD9"/>
<name>A0A2S4VXD9_9BASI</name>
<proteinExistence type="predicted"/>
<gene>
    <name evidence="1" type="ORF">PSTT_03237</name>
</gene>
<comment type="caution">
    <text evidence="1">The sequence shown here is derived from an EMBL/GenBank/DDBJ whole genome shotgun (WGS) entry which is preliminary data.</text>
</comment>
<keyword evidence="2" id="KW-1185">Reference proteome</keyword>
<dbReference type="VEuPathDB" id="FungiDB:PSTT_03237"/>
<evidence type="ECO:0000313" key="2">
    <source>
        <dbReference type="Proteomes" id="UP000239156"/>
    </source>
</evidence>
<dbReference type="VEuPathDB" id="FungiDB:PSHT_03879"/>
<dbReference type="VEuPathDB" id="FungiDB:PSHT_03880"/>
<organism evidence="1 2">
    <name type="scientific">Puccinia striiformis</name>
    <dbReference type="NCBI Taxonomy" id="27350"/>
    <lineage>
        <taxon>Eukaryota</taxon>
        <taxon>Fungi</taxon>
        <taxon>Dikarya</taxon>
        <taxon>Basidiomycota</taxon>
        <taxon>Pucciniomycotina</taxon>
        <taxon>Pucciniomycetes</taxon>
        <taxon>Pucciniales</taxon>
        <taxon>Pucciniaceae</taxon>
        <taxon>Puccinia</taxon>
    </lineage>
</organism>
<reference evidence="1" key="1">
    <citation type="submission" date="2017-12" db="EMBL/GenBank/DDBJ databases">
        <title>Gene loss provides genomic basis for host adaptation in cereal stripe rust fungi.</title>
        <authorList>
            <person name="Xia C."/>
        </authorList>
    </citation>
    <scope>NUCLEOTIDE SEQUENCE [LARGE SCALE GENOMIC DNA]</scope>
    <source>
        <strain evidence="1">93-210</strain>
    </source>
</reference>
<evidence type="ECO:0000313" key="1">
    <source>
        <dbReference type="EMBL" id="POW14183.1"/>
    </source>
</evidence>
<feature type="non-terminal residue" evidence="1">
    <location>
        <position position="1"/>
    </location>
</feature>
<dbReference type="EMBL" id="PKSL01000020">
    <property type="protein sequence ID" value="POW14183.1"/>
    <property type="molecule type" value="Genomic_DNA"/>
</dbReference>
<dbReference type="Proteomes" id="UP000239156">
    <property type="component" value="Unassembled WGS sequence"/>
</dbReference>